<proteinExistence type="predicted"/>
<feature type="domain" description="Adenylyl/Guanylyl and SMODS C-terminal sensor" evidence="2">
    <location>
        <begin position="300"/>
        <end position="428"/>
    </location>
</feature>
<dbReference type="Proteomes" id="UP000030063">
    <property type="component" value="Unassembled WGS sequence"/>
</dbReference>
<accession>A0A0A1YR01</accession>
<sequence>MGVGEMFSEFLGNLLVDNTATISARYGELTCALNKEFRDTESKTANTLQVGSFGRSTGIKGISDLDMLYIMPKSKWDDYNKTGGQTRLLEDARKAIKDRYPTTKVRVDRLVVTVTYQDFHVEVQPVFEQDDGSYKYPDTKNGGSWKITKPREEMDAVATLDGKKNHNLRPLCKMARAWKNKHGVSMGGLLIDTLAYNFLSSTTEYDSQSYFYYDWMSRDFFKYLSELPEQTEYAAPGSRQRVRVKKKFQKKAKKAYDLCVTAIDAEKSANVNDKWKKVYGRPFPASKERVAVATVARAWRNTEQFIEDLFPVDVREDLKVDCDVKQRGFRKFSLRDMLSRAIPLRSEKNLEFRMTRPLALDPGCQLYWKVQNRGPEAEQRDCIRGQIELDRGHYMKCESTSFRGDHIVEAYLVRDGVVVAKDRIHVPIVNDGRDYD</sequence>
<dbReference type="InterPro" id="IPR040511">
    <property type="entry name" value="AGS_C"/>
</dbReference>
<protein>
    <submittedName>
        <fullName evidence="3">Nucleotidyltransferase</fullName>
    </submittedName>
</protein>
<dbReference type="RefSeq" id="WP_025164655.1">
    <property type="nucleotide sequence ID" value="NZ_AWSQ01000001.1"/>
</dbReference>
<comment type="caution">
    <text evidence="3">The sequence shown here is derived from an EMBL/GenBank/DDBJ whole genome shotgun (WGS) entry which is preliminary data.</text>
</comment>
<dbReference type="SUPFAM" id="SSF81301">
    <property type="entry name" value="Nucleotidyltransferase"/>
    <property type="match status" value="1"/>
</dbReference>
<dbReference type="OrthoDB" id="2082416at2"/>
<gene>
    <name evidence="3" type="ORF">TMS3_0107760</name>
</gene>
<dbReference type="InterPro" id="IPR006116">
    <property type="entry name" value="NT_2-5OAS_ClassI-CCAase"/>
</dbReference>
<dbReference type="STRING" id="1395571.TMS3_0107760"/>
<dbReference type="Pfam" id="PF18134">
    <property type="entry name" value="AGS_C"/>
    <property type="match status" value="1"/>
</dbReference>
<evidence type="ECO:0000259" key="2">
    <source>
        <dbReference type="Pfam" id="PF18134"/>
    </source>
</evidence>
<dbReference type="eggNOG" id="COG1746">
    <property type="taxonomic scope" value="Bacteria"/>
</dbReference>
<dbReference type="EMBL" id="AWSQ01000001">
    <property type="protein sequence ID" value="KFX71796.1"/>
    <property type="molecule type" value="Genomic_DNA"/>
</dbReference>
<dbReference type="AlphaFoldDB" id="A0A0A1YR01"/>
<dbReference type="CDD" id="cd05400">
    <property type="entry name" value="NT_2-5OAS_ClassI-CCAase"/>
    <property type="match status" value="1"/>
</dbReference>
<dbReference type="InterPro" id="IPR043519">
    <property type="entry name" value="NT_sf"/>
</dbReference>
<name>A0A0A1YR01_9PSED</name>
<evidence type="ECO:0000313" key="3">
    <source>
        <dbReference type="EMBL" id="KFX71796.1"/>
    </source>
</evidence>
<dbReference type="GO" id="GO:0016779">
    <property type="term" value="F:nucleotidyltransferase activity"/>
    <property type="evidence" value="ECO:0007669"/>
    <property type="project" value="InterPro"/>
</dbReference>
<dbReference type="Pfam" id="PF18144">
    <property type="entry name" value="SMODS"/>
    <property type="match status" value="1"/>
</dbReference>
<evidence type="ECO:0000313" key="4">
    <source>
        <dbReference type="Proteomes" id="UP000030063"/>
    </source>
</evidence>
<keyword evidence="1" id="KW-0051">Antiviral defense</keyword>
<evidence type="ECO:0000256" key="1">
    <source>
        <dbReference type="ARBA" id="ARBA00023118"/>
    </source>
</evidence>
<reference evidence="3 4" key="1">
    <citation type="journal article" date="2014" name="Genome Announc.">
        <title>Draft Genome Sequence of Petroleum Oil-Degrading Marine Bacterium Pseudomonas taeanensis Strain MS-3, Isolated from a Crude Oil-Contaminated Seashore.</title>
        <authorList>
            <person name="Lee S.Y."/>
            <person name="Kim S.H."/>
            <person name="Lee D.G."/>
            <person name="Shin S."/>
            <person name="Yun S.H."/>
            <person name="Choi C.W."/>
            <person name="Chung Y.H."/>
            <person name="Choi J.S."/>
            <person name="Kahng H.Y."/>
            <person name="Kim S.I."/>
        </authorList>
    </citation>
    <scope>NUCLEOTIDE SEQUENCE [LARGE SCALE GENOMIC DNA]</scope>
    <source>
        <strain evidence="3 4">MS-3</strain>
    </source>
</reference>
<dbReference type="GO" id="GO:0051607">
    <property type="term" value="P:defense response to virus"/>
    <property type="evidence" value="ECO:0007669"/>
    <property type="project" value="UniProtKB-KW"/>
</dbReference>
<keyword evidence="3" id="KW-0808">Transferase</keyword>
<dbReference type="Gene3D" id="3.30.460.10">
    <property type="entry name" value="Beta Polymerase, domain 2"/>
    <property type="match status" value="1"/>
</dbReference>
<organism evidence="3 4">
    <name type="scientific">Pseudomonas taeanensis MS-3</name>
    <dbReference type="NCBI Taxonomy" id="1395571"/>
    <lineage>
        <taxon>Bacteria</taxon>
        <taxon>Pseudomonadati</taxon>
        <taxon>Pseudomonadota</taxon>
        <taxon>Gammaproteobacteria</taxon>
        <taxon>Pseudomonadales</taxon>
        <taxon>Pseudomonadaceae</taxon>
        <taxon>Pseudomonas</taxon>
    </lineage>
</organism>
<keyword evidence="4" id="KW-1185">Reference proteome</keyword>